<evidence type="ECO:0000259" key="2">
    <source>
        <dbReference type="Pfam" id="PF12770"/>
    </source>
</evidence>
<dbReference type="EMBL" id="JACHJN010000021">
    <property type="protein sequence ID" value="MBB5960708.1"/>
    <property type="molecule type" value="Genomic_DNA"/>
</dbReference>
<dbReference type="RefSeq" id="WP_312865262.1">
    <property type="nucleotide sequence ID" value="NZ_JACHJN010000021.1"/>
</dbReference>
<keyword evidence="4" id="KW-1185">Reference proteome</keyword>
<name>A0A841CX53_9PSEU</name>
<comment type="caution">
    <text evidence="3">The sequence shown here is derived from an EMBL/GenBank/DDBJ whole genome shotgun (WGS) entry which is preliminary data.</text>
</comment>
<gene>
    <name evidence="3" type="ORF">FHS29_007336</name>
</gene>
<dbReference type="InterPro" id="IPR024983">
    <property type="entry name" value="CHAT_dom"/>
</dbReference>
<feature type="region of interest" description="Disordered" evidence="1">
    <location>
        <begin position="53"/>
        <end position="89"/>
    </location>
</feature>
<dbReference type="Proteomes" id="UP000547510">
    <property type="component" value="Unassembled WGS sequence"/>
</dbReference>
<evidence type="ECO:0000313" key="3">
    <source>
        <dbReference type="EMBL" id="MBB5960708.1"/>
    </source>
</evidence>
<protein>
    <recommendedName>
        <fullName evidence="2">CHAT domain-containing protein</fullName>
    </recommendedName>
</protein>
<evidence type="ECO:0000313" key="4">
    <source>
        <dbReference type="Proteomes" id="UP000547510"/>
    </source>
</evidence>
<sequence>MTDLLDEAIHLLAAFQLAGYPHVAGTLWEINDPIAADIAEAIYAHLTTDGRPILPGRRSRFTTPCGQPATSCPSPRRCGPRTSTPDGAE</sequence>
<feature type="compositionally biased region" description="Polar residues" evidence="1">
    <location>
        <begin position="61"/>
        <end position="73"/>
    </location>
</feature>
<reference evidence="3 4" key="1">
    <citation type="submission" date="2020-08" db="EMBL/GenBank/DDBJ databases">
        <title>Genomic Encyclopedia of Type Strains, Phase III (KMG-III): the genomes of soil and plant-associated and newly described type strains.</title>
        <authorList>
            <person name="Whitman W."/>
        </authorList>
    </citation>
    <scope>NUCLEOTIDE SEQUENCE [LARGE SCALE GENOMIC DNA]</scope>
    <source>
        <strain evidence="3 4">CECT 8640</strain>
    </source>
</reference>
<dbReference type="Pfam" id="PF12770">
    <property type="entry name" value="CHAT"/>
    <property type="match status" value="1"/>
</dbReference>
<dbReference type="AlphaFoldDB" id="A0A841CX53"/>
<organism evidence="3 4">
    <name type="scientific">Saccharothrix tamanrassetensis</name>
    <dbReference type="NCBI Taxonomy" id="1051531"/>
    <lineage>
        <taxon>Bacteria</taxon>
        <taxon>Bacillati</taxon>
        <taxon>Actinomycetota</taxon>
        <taxon>Actinomycetes</taxon>
        <taxon>Pseudonocardiales</taxon>
        <taxon>Pseudonocardiaceae</taxon>
        <taxon>Saccharothrix</taxon>
    </lineage>
</organism>
<accession>A0A841CX53</accession>
<proteinExistence type="predicted"/>
<feature type="domain" description="CHAT" evidence="2">
    <location>
        <begin position="6"/>
        <end position="50"/>
    </location>
</feature>
<evidence type="ECO:0000256" key="1">
    <source>
        <dbReference type="SAM" id="MobiDB-lite"/>
    </source>
</evidence>